<dbReference type="Proteomes" id="UP000279833">
    <property type="component" value="Unassembled WGS sequence"/>
</dbReference>
<reference evidence="3" key="1">
    <citation type="submission" date="2016-06" db="UniProtKB">
        <authorList>
            <consortium name="WormBaseParasite"/>
        </authorList>
    </citation>
    <scope>IDENTIFICATION</scope>
</reference>
<reference evidence="1 2" key="2">
    <citation type="submission" date="2018-11" db="EMBL/GenBank/DDBJ databases">
        <authorList>
            <consortium name="Pathogen Informatics"/>
        </authorList>
    </citation>
    <scope>NUCLEOTIDE SEQUENCE [LARGE SCALE GENOMIC DNA]</scope>
    <source>
        <strain evidence="1">Dakar</strain>
        <strain evidence="2">Dakar, Senegal</strain>
    </source>
</reference>
<organism evidence="3">
    <name type="scientific">Schistosoma curassoni</name>
    <dbReference type="NCBI Taxonomy" id="6186"/>
    <lineage>
        <taxon>Eukaryota</taxon>
        <taxon>Metazoa</taxon>
        <taxon>Spiralia</taxon>
        <taxon>Lophotrochozoa</taxon>
        <taxon>Platyhelminthes</taxon>
        <taxon>Trematoda</taxon>
        <taxon>Digenea</taxon>
        <taxon>Strigeidida</taxon>
        <taxon>Schistosomatoidea</taxon>
        <taxon>Schistosomatidae</taxon>
        <taxon>Schistosoma</taxon>
    </lineage>
</organism>
<sequence>MEFLFQFIRMNEFVTNPILFISITARFYIFRFHIQSLVVWIFIWHTQSR</sequence>
<gene>
    <name evidence="1" type="ORF">SCUD_LOCUS4228</name>
</gene>
<dbReference type="AlphaFoldDB" id="A0A183JNE2"/>
<name>A0A183JNE2_9TREM</name>
<evidence type="ECO:0000313" key="2">
    <source>
        <dbReference type="Proteomes" id="UP000279833"/>
    </source>
</evidence>
<protein>
    <submittedName>
        <fullName evidence="1 3">Uncharacterized protein</fullName>
    </submittedName>
</protein>
<dbReference type="WBParaSite" id="SCUD_0000422801-mRNA-1">
    <property type="protein sequence ID" value="SCUD_0000422801-mRNA-1"/>
    <property type="gene ID" value="SCUD_0000422801"/>
</dbReference>
<dbReference type="EMBL" id="UZAK01005394">
    <property type="protein sequence ID" value="VDO87456.1"/>
    <property type="molecule type" value="Genomic_DNA"/>
</dbReference>
<proteinExistence type="predicted"/>
<keyword evidence="2" id="KW-1185">Reference proteome</keyword>
<evidence type="ECO:0000313" key="3">
    <source>
        <dbReference type="WBParaSite" id="SCUD_0000422801-mRNA-1"/>
    </source>
</evidence>
<accession>A0A183JNE2</accession>
<evidence type="ECO:0000313" key="1">
    <source>
        <dbReference type="EMBL" id="VDO87456.1"/>
    </source>
</evidence>